<proteinExistence type="predicted"/>
<evidence type="ECO:0000313" key="1">
    <source>
        <dbReference type="EMBL" id="KAL3570880.1"/>
    </source>
</evidence>
<evidence type="ECO:0000313" key="2">
    <source>
        <dbReference type="Proteomes" id="UP000309997"/>
    </source>
</evidence>
<accession>A0ACC4AXB3</accession>
<organism evidence="1 2">
    <name type="scientific">Populus alba</name>
    <name type="common">White poplar</name>
    <dbReference type="NCBI Taxonomy" id="43335"/>
    <lineage>
        <taxon>Eukaryota</taxon>
        <taxon>Viridiplantae</taxon>
        <taxon>Streptophyta</taxon>
        <taxon>Embryophyta</taxon>
        <taxon>Tracheophyta</taxon>
        <taxon>Spermatophyta</taxon>
        <taxon>Magnoliopsida</taxon>
        <taxon>eudicotyledons</taxon>
        <taxon>Gunneridae</taxon>
        <taxon>Pentapetalae</taxon>
        <taxon>rosids</taxon>
        <taxon>fabids</taxon>
        <taxon>Malpighiales</taxon>
        <taxon>Salicaceae</taxon>
        <taxon>Saliceae</taxon>
        <taxon>Populus</taxon>
    </lineage>
</organism>
<gene>
    <name evidence="1" type="ORF">D5086_028129</name>
</gene>
<dbReference type="EMBL" id="RCHU02000015">
    <property type="protein sequence ID" value="KAL3570880.1"/>
    <property type="molecule type" value="Genomic_DNA"/>
</dbReference>
<dbReference type="Proteomes" id="UP000309997">
    <property type="component" value="Unassembled WGS sequence"/>
</dbReference>
<keyword evidence="2" id="KW-1185">Reference proteome</keyword>
<name>A0ACC4AXB3_POPAL</name>
<protein>
    <submittedName>
        <fullName evidence="1">Uncharacterized protein</fullName>
    </submittedName>
</protein>
<comment type="caution">
    <text evidence="1">The sequence shown here is derived from an EMBL/GenBank/DDBJ whole genome shotgun (WGS) entry which is preliminary data.</text>
</comment>
<sequence>MCIDYRKLNSMTRKDHFPLPFMDQILARVVGHEFYCFLDGYSGYNQIEIALEDQEKTTFTCPFGTFAYRRMPFGLCNAPATFQRCMLSIFSDMVERFLEIFMDDFSVFGDSFDDCLTNLEKVLSRCDTVQPCDTTQVRSDSDFGVKSATVQVYGNSHNSQSDRWIGLIFYVDSPEISHYLGLKLQVNRSSVSIVSHSYRTYFGFPGSNLNLDCGLRDHVITRFASRCEEKNLVLNWEKCHFMVTNGIVLGHIVSSKGIEVDKSKIELIANLPTPKSVKDVRSFLGHAGFYRRFIKDFSVISKPLSNLLTKDNIFEWTEHCEEAFVKLKNLLTSAPVIQPPDWSLPFEIMCDASDYAVGAVLGQRKDKKPYVIYYARAFDKFRSYLVGSPVVVFSDHAALKYLLSKKDSKARLVRWILLLQEFDITIKDKKGTKNVVADHLSRLTTDSKFDITPIDDYFPDESLFSVSTMPWFANIVNFLVSGQLPAHWSTQDKRKFLNEVKNFYWDDPYLFKYCPDQIFRRCIPHNDVSSVIKFCHSEACGGHFSSRKTTAKILQSGFYWPTMFKDSHAFCKTCENCQKLGSISKHHMMPLNPILVIEIFDCWGIDFMGPFPPSFGFVYILVAVDYVSKWIEAIPSQNNDHKTVIKFLKDNILSRFGILRAIISDGGTHFCNKPFASLMKKYGITHKVATPYHPQTSGQVELANREIKQILEKTVNPNRKDWSLKT</sequence>
<reference evidence="1 2" key="1">
    <citation type="journal article" date="2024" name="Plant Biotechnol. J.">
        <title>Genome and CRISPR/Cas9 system of a widespread forest tree (Populus alba) in the world.</title>
        <authorList>
            <person name="Liu Y.J."/>
            <person name="Jiang P.F."/>
            <person name="Han X.M."/>
            <person name="Li X.Y."/>
            <person name="Wang H.M."/>
            <person name="Wang Y.J."/>
            <person name="Wang X.X."/>
            <person name="Zeng Q.Y."/>
        </authorList>
    </citation>
    <scope>NUCLEOTIDE SEQUENCE [LARGE SCALE GENOMIC DNA]</scope>
    <source>
        <strain evidence="2">cv. PAL-ZL1</strain>
    </source>
</reference>